<dbReference type="Pfam" id="PF08392">
    <property type="entry name" value="FAE1_CUT1_RppA"/>
    <property type="match status" value="1"/>
</dbReference>
<evidence type="ECO:0000313" key="4">
    <source>
        <dbReference type="EMBL" id="KAL2331021.1"/>
    </source>
</evidence>
<gene>
    <name evidence="4" type="ORF">Fmac_018602</name>
</gene>
<dbReference type="InterPro" id="IPR012392">
    <property type="entry name" value="3-ktacl-CoA_syn"/>
</dbReference>
<dbReference type="InterPro" id="IPR013601">
    <property type="entry name" value="FAE1_typ3_polyketide_synth"/>
</dbReference>
<evidence type="ECO:0000256" key="2">
    <source>
        <dbReference type="ARBA" id="ARBA00047375"/>
    </source>
</evidence>
<dbReference type="EMBL" id="JBGMDY010000006">
    <property type="protein sequence ID" value="KAL2331021.1"/>
    <property type="molecule type" value="Genomic_DNA"/>
</dbReference>
<dbReference type="GO" id="GO:0009922">
    <property type="term" value="F:fatty acid elongase activity"/>
    <property type="evidence" value="ECO:0007669"/>
    <property type="project" value="UniProtKB-EC"/>
</dbReference>
<dbReference type="AlphaFoldDB" id="A0ABD1M5K2"/>
<organism evidence="4 5">
    <name type="scientific">Flemingia macrophylla</name>
    <dbReference type="NCBI Taxonomy" id="520843"/>
    <lineage>
        <taxon>Eukaryota</taxon>
        <taxon>Viridiplantae</taxon>
        <taxon>Streptophyta</taxon>
        <taxon>Embryophyta</taxon>
        <taxon>Tracheophyta</taxon>
        <taxon>Spermatophyta</taxon>
        <taxon>Magnoliopsida</taxon>
        <taxon>eudicotyledons</taxon>
        <taxon>Gunneridae</taxon>
        <taxon>Pentapetalae</taxon>
        <taxon>rosids</taxon>
        <taxon>fabids</taxon>
        <taxon>Fabales</taxon>
        <taxon>Fabaceae</taxon>
        <taxon>Papilionoideae</taxon>
        <taxon>50 kb inversion clade</taxon>
        <taxon>NPAAA clade</taxon>
        <taxon>indigoferoid/millettioid clade</taxon>
        <taxon>Phaseoleae</taxon>
        <taxon>Flemingia</taxon>
    </lineage>
</organism>
<evidence type="ECO:0000313" key="5">
    <source>
        <dbReference type="Proteomes" id="UP001603857"/>
    </source>
</evidence>
<name>A0ABD1M5K2_9FABA</name>
<reference evidence="4 5" key="1">
    <citation type="submission" date="2024-08" db="EMBL/GenBank/DDBJ databases">
        <title>Insights into the chromosomal genome structure of Flemingia macrophylla.</title>
        <authorList>
            <person name="Ding Y."/>
            <person name="Zhao Y."/>
            <person name="Bi W."/>
            <person name="Wu M."/>
            <person name="Zhao G."/>
            <person name="Gong Y."/>
            <person name="Li W."/>
            <person name="Zhang P."/>
        </authorList>
    </citation>
    <scope>NUCLEOTIDE SEQUENCE [LARGE SCALE GENOMIC DNA]</scope>
    <source>
        <strain evidence="4">DYQJB</strain>
        <tissue evidence="4">Leaf</tissue>
    </source>
</reference>
<evidence type="ECO:0000259" key="3">
    <source>
        <dbReference type="Pfam" id="PF08392"/>
    </source>
</evidence>
<comment type="caution">
    <text evidence="4">The sequence shown here is derived from an EMBL/GenBank/DDBJ whole genome shotgun (WGS) entry which is preliminary data.</text>
</comment>
<sequence>MGCCAGLILVDLSKDLLKANPNLYVLLLSTENKMLNWYLGNNHSMLLCNYIFCMGGVAVLLSYKPSDRACSKYQFLLTVRTHKGVDGGSYNCIYQMEEATGKVRVCLVRELMAVVGDALRLFLQNEKARLFL</sequence>
<proteinExistence type="predicted"/>
<dbReference type="PANTHER" id="PTHR31561">
    <property type="entry name" value="3-KETOACYL-COA SYNTHASE"/>
    <property type="match status" value="1"/>
</dbReference>
<protein>
    <recommendedName>
        <fullName evidence="3">FAE domain-containing protein</fullName>
    </recommendedName>
</protein>
<evidence type="ECO:0000256" key="1">
    <source>
        <dbReference type="ARBA" id="ARBA00023315"/>
    </source>
</evidence>
<keyword evidence="1" id="KW-0808">Transferase</keyword>
<comment type="catalytic activity">
    <reaction evidence="2">
        <text>a very-long-chain acyl-CoA + malonyl-CoA + H(+) = a very-long-chain 3-oxoacyl-CoA + CO2 + CoA</text>
        <dbReference type="Rhea" id="RHEA:32727"/>
        <dbReference type="ChEBI" id="CHEBI:15378"/>
        <dbReference type="ChEBI" id="CHEBI:16526"/>
        <dbReference type="ChEBI" id="CHEBI:57287"/>
        <dbReference type="ChEBI" id="CHEBI:57384"/>
        <dbReference type="ChEBI" id="CHEBI:90725"/>
        <dbReference type="ChEBI" id="CHEBI:90736"/>
        <dbReference type="EC" id="2.3.1.199"/>
    </reaction>
</comment>
<dbReference type="InterPro" id="IPR016039">
    <property type="entry name" value="Thiolase-like"/>
</dbReference>
<dbReference type="Proteomes" id="UP001603857">
    <property type="component" value="Unassembled WGS sequence"/>
</dbReference>
<accession>A0ABD1M5K2</accession>
<dbReference type="Gene3D" id="3.40.47.10">
    <property type="match status" value="1"/>
</dbReference>
<feature type="domain" description="FAE" evidence="3">
    <location>
        <begin position="1"/>
        <end position="123"/>
    </location>
</feature>
<keyword evidence="5" id="KW-1185">Reference proteome</keyword>
<keyword evidence="1" id="KW-0012">Acyltransferase</keyword>
<dbReference type="SUPFAM" id="SSF53901">
    <property type="entry name" value="Thiolase-like"/>
    <property type="match status" value="1"/>
</dbReference>